<evidence type="ECO:0000256" key="3">
    <source>
        <dbReference type="PIRSR" id="PIRSR028757-1"/>
    </source>
</evidence>
<keyword evidence="7" id="KW-1185">Reference proteome</keyword>
<feature type="active site" description="Nucleophile" evidence="3">
    <location>
        <position position="112"/>
    </location>
</feature>
<reference evidence="6 7" key="1">
    <citation type="submission" date="2014-11" db="EMBL/GenBank/DDBJ databases">
        <title>Genome sequence and analysis of novel Kurthia sp.</title>
        <authorList>
            <person name="Lawson J.N."/>
            <person name="Gonzalez J.E."/>
            <person name="Rinauldi L."/>
            <person name="Xuan Z."/>
            <person name="Firman A."/>
            <person name="Shaddox L."/>
            <person name="Trudeau A."/>
            <person name="Shah S."/>
            <person name="Reiman D."/>
        </authorList>
    </citation>
    <scope>NUCLEOTIDE SEQUENCE [LARGE SCALE GENOMIC DNA]</scope>
    <source>
        <strain evidence="6 7">3B1D</strain>
    </source>
</reference>
<protein>
    <submittedName>
        <fullName evidence="6">Peptidase S66</fullName>
    </submittedName>
</protein>
<evidence type="ECO:0000313" key="7">
    <source>
        <dbReference type="Proteomes" id="UP000288623"/>
    </source>
</evidence>
<dbReference type="InterPro" id="IPR003507">
    <property type="entry name" value="S66_fam"/>
</dbReference>
<comment type="caution">
    <text evidence="6">The sequence shown here is derived from an EMBL/GenBank/DDBJ whole genome shotgun (WGS) entry which is preliminary data.</text>
</comment>
<keyword evidence="2" id="KW-0378">Hydrolase</keyword>
<feature type="domain" description="LD-carboxypeptidase N-terminal" evidence="4">
    <location>
        <begin position="13"/>
        <end position="132"/>
    </location>
</feature>
<dbReference type="Gene3D" id="3.50.30.60">
    <property type="entry name" value="LD-carboxypeptidase A C-terminal domain-like"/>
    <property type="match status" value="1"/>
</dbReference>
<proteinExistence type="inferred from homology"/>
<dbReference type="Gene3D" id="3.40.50.10740">
    <property type="entry name" value="Class I glutamine amidotransferase-like"/>
    <property type="match status" value="1"/>
</dbReference>
<evidence type="ECO:0000259" key="4">
    <source>
        <dbReference type="Pfam" id="PF02016"/>
    </source>
</evidence>
<dbReference type="InterPro" id="IPR027478">
    <property type="entry name" value="LdcA_N"/>
</dbReference>
<dbReference type="InterPro" id="IPR040449">
    <property type="entry name" value="Peptidase_S66_N"/>
</dbReference>
<evidence type="ECO:0000256" key="1">
    <source>
        <dbReference type="ARBA" id="ARBA00010233"/>
    </source>
</evidence>
<feature type="domain" description="LD-carboxypeptidase C-terminal" evidence="5">
    <location>
        <begin position="198"/>
        <end position="310"/>
    </location>
</feature>
<evidence type="ECO:0000313" key="6">
    <source>
        <dbReference type="EMBL" id="RUS52588.1"/>
    </source>
</evidence>
<dbReference type="RefSeq" id="WP_126991933.1">
    <property type="nucleotide sequence ID" value="NZ_JTFC01000042.1"/>
</dbReference>
<dbReference type="InterPro" id="IPR027461">
    <property type="entry name" value="Carboxypeptidase_A_C_sf"/>
</dbReference>
<evidence type="ECO:0000256" key="2">
    <source>
        <dbReference type="ARBA" id="ARBA00022801"/>
    </source>
</evidence>
<dbReference type="InterPro" id="IPR029062">
    <property type="entry name" value="Class_I_gatase-like"/>
</dbReference>
<dbReference type="PANTHER" id="PTHR30237:SF6">
    <property type="entry name" value="CARBOXYPEPTIDASE YOCD-RELATED"/>
    <property type="match status" value="1"/>
</dbReference>
<dbReference type="EMBL" id="JTFC01000042">
    <property type="protein sequence ID" value="RUS52588.1"/>
    <property type="molecule type" value="Genomic_DNA"/>
</dbReference>
<dbReference type="Pfam" id="PF02016">
    <property type="entry name" value="Peptidase_S66"/>
    <property type="match status" value="1"/>
</dbReference>
<dbReference type="SUPFAM" id="SSF52317">
    <property type="entry name" value="Class I glutamine amidotransferase-like"/>
    <property type="match status" value="1"/>
</dbReference>
<dbReference type="SUPFAM" id="SSF141986">
    <property type="entry name" value="LD-carboxypeptidase A C-terminal domain-like"/>
    <property type="match status" value="1"/>
</dbReference>
<dbReference type="GO" id="GO:0016787">
    <property type="term" value="F:hydrolase activity"/>
    <property type="evidence" value="ECO:0007669"/>
    <property type="project" value="UniProtKB-KW"/>
</dbReference>
<dbReference type="PANTHER" id="PTHR30237">
    <property type="entry name" value="MURAMOYLTETRAPEPTIDE CARBOXYPEPTIDASE"/>
    <property type="match status" value="1"/>
</dbReference>
<feature type="active site" description="Charge relay system" evidence="3">
    <location>
        <position position="229"/>
    </location>
</feature>
<dbReference type="InterPro" id="IPR040921">
    <property type="entry name" value="Peptidase_S66C"/>
</dbReference>
<dbReference type="Proteomes" id="UP000288623">
    <property type="component" value="Unassembled WGS sequence"/>
</dbReference>
<gene>
    <name evidence="6" type="ORF">QI30_17715</name>
</gene>
<dbReference type="PIRSF" id="PIRSF028757">
    <property type="entry name" value="LD-carboxypeptidase"/>
    <property type="match status" value="1"/>
</dbReference>
<comment type="similarity">
    <text evidence="1">Belongs to the peptidase S66 family.</text>
</comment>
<accession>A0A433RQR2</accession>
<evidence type="ECO:0000259" key="5">
    <source>
        <dbReference type="Pfam" id="PF17676"/>
    </source>
</evidence>
<organism evidence="6 7">
    <name type="scientific">Candidatus Kurthia intestinigallinarum</name>
    <dbReference type="NCBI Taxonomy" id="1562256"/>
    <lineage>
        <taxon>Bacteria</taxon>
        <taxon>Bacillati</taxon>
        <taxon>Bacillota</taxon>
        <taxon>Bacilli</taxon>
        <taxon>Bacillales</taxon>
        <taxon>Caryophanaceae</taxon>
        <taxon>Kurthia</taxon>
    </lineage>
</organism>
<feature type="active site" description="Charge relay system" evidence="3">
    <location>
        <position position="295"/>
    </location>
</feature>
<sequence length="322" mass="36247">MIVPSKLQQGDEIRIIAPSTSAKILGDTGVDKAKARLEEMGFVVTFGQHIYESDLFSSSSIESRVDDIHAAFSDPNVKAILTAIGGFSSNEILPYLDYTLIKKNPKILCGFSDITALATAITTKSEFVTYSGPHFSTFQMEKGRSYHEQNFLKCLTSSDSYSVTASSYWSDDEWYLDQENRRFEQTNWKVFNEGEACGQIFGGNLSTLNLLQGTPYIPSGFDKKILFIEDDYETRPQIFARDLTSLLQSIHNVQALVIGRFQRASQMTDEDIEFILTKIPCVKDIPVLYNVDFGHTQSMFTFPIGGTVKVDTASKKLDFWRF</sequence>
<name>A0A433RQR2_9BACL</name>
<dbReference type="CDD" id="cd07062">
    <property type="entry name" value="Peptidase_S66_mccF_like"/>
    <property type="match status" value="1"/>
</dbReference>
<dbReference type="OrthoDB" id="9807329at2"/>
<dbReference type="AlphaFoldDB" id="A0A433RQR2"/>
<dbReference type="Pfam" id="PF17676">
    <property type="entry name" value="Peptidase_S66C"/>
    <property type="match status" value="1"/>
</dbReference>